<evidence type="ECO:0000256" key="1">
    <source>
        <dbReference type="SAM" id="Coils"/>
    </source>
</evidence>
<reference evidence="3 4" key="1">
    <citation type="journal article" date="2022" name="Gigascience">
        <title>A chromosome-level genome assembly and annotation of the desert horned lizard, Phrynosoma platyrhinos, provides insight into chromosomal rearrangements among reptiles.</title>
        <authorList>
            <person name="Koochekian N."/>
            <person name="Ascanio A."/>
            <person name="Farleigh K."/>
            <person name="Card D.C."/>
            <person name="Schield D.R."/>
            <person name="Castoe T.A."/>
            <person name="Jezkova T."/>
        </authorList>
    </citation>
    <scope>NUCLEOTIDE SEQUENCE [LARGE SCALE GENOMIC DNA]</scope>
    <source>
        <strain evidence="3">NK-2021</strain>
    </source>
</reference>
<proteinExistence type="predicted"/>
<dbReference type="PROSITE" id="PS50003">
    <property type="entry name" value="PH_DOMAIN"/>
    <property type="match status" value="1"/>
</dbReference>
<evidence type="ECO:0000259" key="2">
    <source>
        <dbReference type="PROSITE" id="PS50003"/>
    </source>
</evidence>
<evidence type="ECO:0000313" key="3">
    <source>
        <dbReference type="EMBL" id="KAH0629852.1"/>
    </source>
</evidence>
<dbReference type="InterPro" id="IPR042987">
    <property type="entry name" value="ARHGEF39"/>
</dbReference>
<feature type="coiled-coil region" evidence="1">
    <location>
        <begin position="1"/>
        <end position="35"/>
    </location>
</feature>
<dbReference type="Proteomes" id="UP000826234">
    <property type="component" value="Unassembled WGS sequence"/>
</dbReference>
<dbReference type="SMART" id="SM00233">
    <property type="entry name" value="PH"/>
    <property type="match status" value="1"/>
</dbReference>
<gene>
    <name evidence="3" type="ORF">JD844_012278</name>
</gene>
<protein>
    <recommendedName>
        <fullName evidence="2">PH domain-containing protein</fullName>
    </recommendedName>
</protein>
<dbReference type="PANTHER" id="PTHR47056">
    <property type="entry name" value="RHO GUANINE NUCLEOTIDE EXCHANGE FACTOR 39"/>
    <property type="match status" value="1"/>
</dbReference>
<evidence type="ECO:0000313" key="4">
    <source>
        <dbReference type="Proteomes" id="UP000826234"/>
    </source>
</evidence>
<dbReference type="EMBL" id="JAIPUX010000439">
    <property type="protein sequence ID" value="KAH0629852.1"/>
    <property type="molecule type" value="Genomic_DNA"/>
</dbReference>
<dbReference type="InterPro" id="IPR001849">
    <property type="entry name" value="PH_domain"/>
</dbReference>
<accession>A0ABQ7TK64</accession>
<feature type="coiled-coil region" evidence="1">
    <location>
        <begin position="83"/>
        <end position="117"/>
    </location>
</feature>
<dbReference type="InterPro" id="IPR011993">
    <property type="entry name" value="PH-like_dom_sf"/>
</dbReference>
<keyword evidence="4" id="KW-1185">Reference proteome</keyword>
<dbReference type="Gene3D" id="2.30.29.30">
    <property type="entry name" value="Pleckstrin-homology domain (PH domain)/Phosphotyrosine-binding domain (PTB)"/>
    <property type="match status" value="1"/>
</dbReference>
<dbReference type="SUPFAM" id="SSF50729">
    <property type="entry name" value="PH domain-like"/>
    <property type="match status" value="1"/>
</dbReference>
<organism evidence="3 4">
    <name type="scientific">Phrynosoma platyrhinos</name>
    <name type="common">Desert horned lizard</name>
    <dbReference type="NCBI Taxonomy" id="52577"/>
    <lineage>
        <taxon>Eukaryota</taxon>
        <taxon>Metazoa</taxon>
        <taxon>Chordata</taxon>
        <taxon>Craniata</taxon>
        <taxon>Vertebrata</taxon>
        <taxon>Euteleostomi</taxon>
        <taxon>Lepidosauria</taxon>
        <taxon>Squamata</taxon>
        <taxon>Bifurcata</taxon>
        <taxon>Unidentata</taxon>
        <taxon>Episquamata</taxon>
        <taxon>Toxicofera</taxon>
        <taxon>Iguania</taxon>
        <taxon>Phrynosomatidae</taxon>
        <taxon>Phrynosomatinae</taxon>
        <taxon>Phrynosoma</taxon>
    </lineage>
</organism>
<name>A0ABQ7TK64_PHRPL</name>
<comment type="caution">
    <text evidence="3">The sequence shown here is derived from an EMBL/GenBank/DDBJ whole genome shotgun (WGS) entry which is preliminary data.</text>
</comment>
<feature type="domain" description="PH" evidence="2">
    <location>
        <begin position="161"/>
        <end position="265"/>
    </location>
</feature>
<dbReference type="PANTHER" id="PTHR47056:SF1">
    <property type="entry name" value="RHO GUANINE NUCLEOTIDE EXCHANGE FACTOR 39"/>
    <property type="match status" value="1"/>
</dbReference>
<keyword evidence="1" id="KW-0175">Coiled coil</keyword>
<sequence>MESYEKSKSSLQETIDKLNYQMKSFEEKMKRVEESILSRDYKKHIQDYGSPSQFWEQELESLHFVIEMKNERIHHLDKKLLNLETVMERNLLLEEKVKTLQQENEDLQVRMQNHITVTSVLSGSLYPWLLRSIKENKLQVIPTRELSRKAAHQESNCKGRWYLREGWLTVVPAKGETLQHRMFFLFSDALLMTKPYHPLHPWNSNKLACQEVFQLQQCSVEKVFGHTQSHGGLLSLSFPHKKLLLMSYDQEDLNKWHQSLTAAVRAQRPSQMSLAMLGPSFFKQRPPALFLALQPPKQNISGGKSSMHSLTGWGSNPPLVHWQELQP</sequence>